<dbReference type="PROSITE" id="PS01174">
    <property type="entry name" value="LIPASE_GDXG_SER"/>
    <property type="match status" value="1"/>
</dbReference>
<dbReference type="SUPFAM" id="SSF53474">
    <property type="entry name" value="alpha/beta-Hydrolases"/>
    <property type="match status" value="1"/>
</dbReference>
<gene>
    <name evidence="5" type="ORF">UCREL1_2747</name>
</gene>
<dbReference type="eggNOG" id="ENOG502S9ZP">
    <property type="taxonomic scope" value="Eukaryota"/>
</dbReference>
<dbReference type="AlphaFoldDB" id="M7TJX6"/>
<dbReference type="KEGG" id="ela:UCREL1_2747"/>
<name>M7TJX6_EUTLA</name>
<dbReference type="PANTHER" id="PTHR48081:SF8">
    <property type="entry name" value="ALPHA_BETA HYDROLASE FOLD-3 DOMAIN-CONTAINING PROTEIN-RELATED"/>
    <property type="match status" value="1"/>
</dbReference>
<dbReference type="Pfam" id="PF07859">
    <property type="entry name" value="Abhydrolase_3"/>
    <property type="match status" value="1"/>
</dbReference>
<accession>M7TJX6</accession>
<sequence length="371" mass="40053">MTSHDRHPLVSYQPLRFIFQLSYFVTVIPRLPYYIVRALIPGFRPHPAWSAKQTFMTRLAYPLLDVASRIGITETLTLGKGKEGGRFQTVAPSTSDVYKGPLVSEATKPATIGGTWFPQAPGADIASKTVVLYFHGGAFIQGDGRDAQCGSIAKKLLEKGGADAVFSLQYRLSGYGGLNPFPAALQDALSSYLFLLNDLGIPARQVVVAGDSAGANLATALLRYLSEFGTAINTPPPKCAVLLSSWVAPFQYQTAGNLHRGTDFIPSSFPAWGAHAYAGHLPDGESDPYITPLGKPFPTPVPIFANAGSAEIFFERITQWAEEMRGIGGNVVETHHEEAAVHDTFLVGDVFGFEKSAWGVAAKIGEFVRQF</sequence>
<dbReference type="EMBL" id="KB705907">
    <property type="protein sequence ID" value="EMR70231.1"/>
    <property type="molecule type" value="Genomic_DNA"/>
</dbReference>
<evidence type="ECO:0000259" key="4">
    <source>
        <dbReference type="Pfam" id="PF07859"/>
    </source>
</evidence>
<dbReference type="PANTHER" id="PTHR48081">
    <property type="entry name" value="AB HYDROLASE SUPERFAMILY PROTEIN C4A8.06C"/>
    <property type="match status" value="1"/>
</dbReference>
<evidence type="ECO:0000256" key="1">
    <source>
        <dbReference type="ARBA" id="ARBA00010515"/>
    </source>
</evidence>
<dbReference type="GO" id="GO:0016787">
    <property type="term" value="F:hydrolase activity"/>
    <property type="evidence" value="ECO:0007669"/>
    <property type="project" value="UniProtKB-KW"/>
</dbReference>
<dbReference type="OrthoDB" id="2152029at2759"/>
<evidence type="ECO:0000256" key="2">
    <source>
        <dbReference type="ARBA" id="ARBA00022801"/>
    </source>
</evidence>
<dbReference type="HOGENOM" id="CLU_019364_0_0_1"/>
<organism evidence="5 6">
    <name type="scientific">Eutypa lata (strain UCR-EL1)</name>
    <name type="common">Grapevine dieback disease fungus</name>
    <name type="synonym">Eutypa armeniacae</name>
    <dbReference type="NCBI Taxonomy" id="1287681"/>
    <lineage>
        <taxon>Eukaryota</taxon>
        <taxon>Fungi</taxon>
        <taxon>Dikarya</taxon>
        <taxon>Ascomycota</taxon>
        <taxon>Pezizomycotina</taxon>
        <taxon>Sordariomycetes</taxon>
        <taxon>Xylariomycetidae</taxon>
        <taxon>Xylariales</taxon>
        <taxon>Diatrypaceae</taxon>
        <taxon>Eutypa</taxon>
    </lineage>
</organism>
<keyword evidence="6" id="KW-1185">Reference proteome</keyword>
<feature type="active site" evidence="3">
    <location>
        <position position="212"/>
    </location>
</feature>
<dbReference type="Proteomes" id="UP000012174">
    <property type="component" value="Unassembled WGS sequence"/>
</dbReference>
<dbReference type="InterPro" id="IPR029058">
    <property type="entry name" value="AB_hydrolase_fold"/>
</dbReference>
<proteinExistence type="inferred from homology"/>
<reference evidence="6" key="1">
    <citation type="journal article" date="2013" name="Genome Announc.">
        <title>Draft genome sequence of the grapevine dieback fungus Eutypa lata UCR-EL1.</title>
        <authorList>
            <person name="Blanco-Ulate B."/>
            <person name="Rolshausen P.E."/>
            <person name="Cantu D."/>
        </authorList>
    </citation>
    <scope>NUCLEOTIDE SEQUENCE [LARGE SCALE GENOMIC DNA]</scope>
    <source>
        <strain evidence="6">UCR-EL1</strain>
    </source>
</reference>
<comment type="similarity">
    <text evidence="1">Belongs to the 'GDXG' lipolytic enzyme family.</text>
</comment>
<dbReference type="OMA" id="SLWVQYR"/>
<feature type="domain" description="Alpha/beta hydrolase fold-3" evidence="4">
    <location>
        <begin position="131"/>
        <end position="344"/>
    </location>
</feature>
<dbReference type="InterPro" id="IPR050300">
    <property type="entry name" value="GDXG_lipolytic_enzyme"/>
</dbReference>
<protein>
    <submittedName>
        <fullName evidence="5">Putative alpha beta hydrolase fold-3 domain containing protein</fullName>
    </submittedName>
</protein>
<keyword evidence="2 5" id="KW-0378">Hydrolase</keyword>
<dbReference type="InterPro" id="IPR013094">
    <property type="entry name" value="AB_hydrolase_3"/>
</dbReference>
<dbReference type="InterPro" id="IPR033140">
    <property type="entry name" value="Lipase_GDXG_put_SER_AS"/>
</dbReference>
<dbReference type="Gene3D" id="3.40.50.1820">
    <property type="entry name" value="alpha/beta hydrolase"/>
    <property type="match status" value="1"/>
</dbReference>
<evidence type="ECO:0000256" key="3">
    <source>
        <dbReference type="PROSITE-ProRule" id="PRU10038"/>
    </source>
</evidence>
<evidence type="ECO:0000313" key="6">
    <source>
        <dbReference type="Proteomes" id="UP000012174"/>
    </source>
</evidence>
<evidence type="ECO:0000313" key="5">
    <source>
        <dbReference type="EMBL" id="EMR70231.1"/>
    </source>
</evidence>